<dbReference type="EMBL" id="CADCTP010000336">
    <property type="protein sequence ID" value="CAA9282200.1"/>
    <property type="molecule type" value="Genomic_DNA"/>
</dbReference>
<protein>
    <submittedName>
        <fullName evidence="1">Uncharacterized protein</fullName>
    </submittedName>
</protein>
<dbReference type="AlphaFoldDB" id="A0A6J4JMF3"/>
<name>A0A6J4JMF3_9ACTN</name>
<sequence>MAGAIRSARPAGERAGRPFAAAAALVASTALAVTLAGV</sequence>
<accession>A0A6J4JMF3</accession>
<reference evidence="1" key="1">
    <citation type="submission" date="2020-02" db="EMBL/GenBank/DDBJ databases">
        <authorList>
            <person name="Meier V. D."/>
        </authorList>
    </citation>
    <scope>NUCLEOTIDE SEQUENCE</scope>
    <source>
        <strain evidence="1">AVDCRST_MAG41</strain>
    </source>
</reference>
<evidence type="ECO:0000313" key="1">
    <source>
        <dbReference type="EMBL" id="CAA9282200.1"/>
    </source>
</evidence>
<organism evidence="1">
    <name type="scientific">uncultured Mycobacteriales bacterium</name>
    <dbReference type="NCBI Taxonomy" id="581187"/>
    <lineage>
        <taxon>Bacteria</taxon>
        <taxon>Bacillati</taxon>
        <taxon>Actinomycetota</taxon>
        <taxon>Actinomycetes</taxon>
        <taxon>Mycobacteriales</taxon>
        <taxon>environmental samples</taxon>
    </lineage>
</organism>
<gene>
    <name evidence="1" type="ORF">AVDCRST_MAG41-3680</name>
</gene>
<feature type="non-terminal residue" evidence="1">
    <location>
        <position position="38"/>
    </location>
</feature>
<proteinExistence type="predicted"/>